<dbReference type="EMBL" id="JAATEN010000001">
    <property type="protein sequence ID" value="NJP99398.1"/>
    <property type="molecule type" value="Genomic_DNA"/>
</dbReference>
<reference evidence="1 2" key="1">
    <citation type="submission" date="2020-03" db="EMBL/GenBank/DDBJ databases">
        <title>WGS of actinomycetes isolated from Thailand.</title>
        <authorList>
            <person name="Thawai C."/>
        </authorList>
    </citation>
    <scope>NUCLEOTIDE SEQUENCE [LARGE SCALE GENOMIC DNA]</scope>
    <source>
        <strain evidence="1 2">PLAI 1-29</strain>
    </source>
</reference>
<accession>A0ABX1BNT4</accession>
<evidence type="ECO:0000313" key="1">
    <source>
        <dbReference type="EMBL" id="NJP99398.1"/>
    </source>
</evidence>
<organism evidence="1 2">
    <name type="scientific">Streptomyces zingiberis</name>
    <dbReference type="NCBI Taxonomy" id="2053010"/>
    <lineage>
        <taxon>Bacteria</taxon>
        <taxon>Bacillati</taxon>
        <taxon>Actinomycetota</taxon>
        <taxon>Actinomycetes</taxon>
        <taxon>Kitasatosporales</taxon>
        <taxon>Streptomycetaceae</taxon>
        <taxon>Streptomyces</taxon>
    </lineage>
</organism>
<name>A0ABX1BNT4_9ACTN</name>
<evidence type="ECO:0000313" key="2">
    <source>
        <dbReference type="Proteomes" id="UP000695264"/>
    </source>
</evidence>
<dbReference type="RefSeq" id="WP_168099975.1">
    <property type="nucleotide sequence ID" value="NZ_JAATEN010000001.1"/>
</dbReference>
<dbReference type="Proteomes" id="UP000695264">
    <property type="component" value="Unassembled WGS sequence"/>
</dbReference>
<sequence>MTTTAPLTAQDRMRAAKLCTDAHRCLVLWDLKTELAQQGPSYADEVEALSRELRTACGQVAREEEFMLRILRQLGEEGLTAAVFDPPMRVDQDGIARLRTLMHEEGSLMAVFEDRVGRVPHLTELDTAAIREAPLQSDDACVLAVAAALLSAAAGPLAQAAAAAGVAQTCA</sequence>
<keyword evidence="2" id="KW-1185">Reference proteome</keyword>
<gene>
    <name evidence="1" type="ORF">HCK00_02275</name>
</gene>
<proteinExistence type="predicted"/>
<protein>
    <submittedName>
        <fullName evidence="1">Uncharacterized protein</fullName>
    </submittedName>
</protein>
<comment type="caution">
    <text evidence="1">The sequence shown here is derived from an EMBL/GenBank/DDBJ whole genome shotgun (WGS) entry which is preliminary data.</text>
</comment>